<dbReference type="PROSITE" id="PS50977">
    <property type="entry name" value="HTH_TETR_2"/>
    <property type="match status" value="1"/>
</dbReference>
<evidence type="ECO:0000256" key="4">
    <source>
        <dbReference type="PROSITE-ProRule" id="PRU00335"/>
    </source>
</evidence>
<feature type="domain" description="HTH tetR-type" evidence="5">
    <location>
        <begin position="17"/>
        <end position="77"/>
    </location>
</feature>
<evidence type="ECO:0000256" key="2">
    <source>
        <dbReference type="ARBA" id="ARBA00023125"/>
    </source>
</evidence>
<dbReference type="EMBL" id="CP019454">
    <property type="protein sequence ID" value="AUW94169.1"/>
    <property type="molecule type" value="Genomic_DNA"/>
</dbReference>
<proteinExistence type="predicted"/>
<organism evidence="6 7">
    <name type="scientific">Sulfobacillus thermotolerans</name>
    <dbReference type="NCBI Taxonomy" id="338644"/>
    <lineage>
        <taxon>Bacteria</taxon>
        <taxon>Bacillati</taxon>
        <taxon>Bacillota</taxon>
        <taxon>Clostridia</taxon>
        <taxon>Eubacteriales</taxon>
        <taxon>Clostridiales Family XVII. Incertae Sedis</taxon>
        <taxon>Sulfobacillus</taxon>
    </lineage>
</organism>
<dbReference type="SUPFAM" id="SSF48498">
    <property type="entry name" value="Tetracyclin repressor-like, C-terminal domain"/>
    <property type="match status" value="1"/>
</dbReference>
<gene>
    <name evidence="6" type="ORF">BXT84_09560</name>
</gene>
<keyword evidence="2 4" id="KW-0238">DNA-binding</keyword>
<evidence type="ECO:0000259" key="5">
    <source>
        <dbReference type="PROSITE" id="PS50977"/>
    </source>
</evidence>
<name>A0ABM6RS91_9FIRM</name>
<keyword evidence="7" id="KW-1185">Reference proteome</keyword>
<dbReference type="PROSITE" id="PS01081">
    <property type="entry name" value="HTH_TETR_1"/>
    <property type="match status" value="1"/>
</dbReference>
<feature type="DNA-binding region" description="H-T-H motif" evidence="4">
    <location>
        <begin position="40"/>
        <end position="59"/>
    </location>
</feature>
<accession>A0ABM6RS91</accession>
<dbReference type="InterPro" id="IPR001647">
    <property type="entry name" value="HTH_TetR"/>
</dbReference>
<dbReference type="PANTHER" id="PTHR30055">
    <property type="entry name" value="HTH-TYPE TRANSCRIPTIONAL REGULATOR RUTR"/>
    <property type="match status" value="1"/>
</dbReference>
<dbReference type="SUPFAM" id="SSF46689">
    <property type="entry name" value="Homeodomain-like"/>
    <property type="match status" value="1"/>
</dbReference>
<dbReference type="InterPro" id="IPR023772">
    <property type="entry name" value="DNA-bd_HTH_TetR-type_CS"/>
</dbReference>
<dbReference type="Gene3D" id="1.10.10.60">
    <property type="entry name" value="Homeodomain-like"/>
    <property type="match status" value="1"/>
</dbReference>
<dbReference type="InterPro" id="IPR009057">
    <property type="entry name" value="Homeodomain-like_sf"/>
</dbReference>
<keyword evidence="1" id="KW-0805">Transcription regulation</keyword>
<dbReference type="Pfam" id="PF00440">
    <property type="entry name" value="TetR_N"/>
    <property type="match status" value="1"/>
</dbReference>
<dbReference type="PRINTS" id="PR00455">
    <property type="entry name" value="HTHTETR"/>
</dbReference>
<keyword evidence="3" id="KW-0804">Transcription</keyword>
<dbReference type="PANTHER" id="PTHR30055:SF234">
    <property type="entry name" value="HTH-TYPE TRANSCRIPTIONAL REGULATOR BETI"/>
    <property type="match status" value="1"/>
</dbReference>
<dbReference type="InterPro" id="IPR036271">
    <property type="entry name" value="Tet_transcr_reg_TetR-rel_C_sf"/>
</dbReference>
<protein>
    <recommendedName>
        <fullName evidence="5">HTH tetR-type domain-containing protein</fullName>
    </recommendedName>
</protein>
<dbReference type="Proteomes" id="UP000325292">
    <property type="component" value="Chromosome"/>
</dbReference>
<evidence type="ECO:0000256" key="3">
    <source>
        <dbReference type="ARBA" id="ARBA00023163"/>
    </source>
</evidence>
<evidence type="ECO:0000256" key="1">
    <source>
        <dbReference type="ARBA" id="ARBA00023015"/>
    </source>
</evidence>
<sequence>MAPGSRPLGRPRAVPEGQTQERILSTAAQLFMELGYDGVSIADVATQAGITKAAIYYYFSTKTELFVASLVQLLTIIRQQTAKILHEPVSLRERLMRLTLTRLQVAQTRLDFNQVLSEALPALTAKQQQELHACMDDLAQVLVQAFDNAQELGEINADHTPEFLAHAYLALLSLAYAKDRDGQPLYPTEDIPAKIISLLWMGIAPISH</sequence>
<dbReference type="Gene3D" id="1.10.357.10">
    <property type="entry name" value="Tetracycline Repressor, domain 2"/>
    <property type="match status" value="1"/>
</dbReference>
<reference evidence="6 7" key="1">
    <citation type="journal article" date="2019" name="Sci. Rep.">
        <title>Sulfobacillus thermotolerans: new insights into resistance and metabolic capacities of acidophilic chemolithotrophs.</title>
        <authorList>
            <person name="Panyushkina A.E."/>
            <person name="Babenko V.V."/>
            <person name="Nikitina A.S."/>
            <person name="Selezneva O.V."/>
            <person name="Tsaplina I.A."/>
            <person name="Letarova M.A."/>
            <person name="Kostryukova E.S."/>
            <person name="Letarov A.V."/>
        </authorList>
    </citation>
    <scope>NUCLEOTIDE SEQUENCE [LARGE SCALE GENOMIC DNA]</scope>
    <source>
        <strain evidence="6 7">Kr1</strain>
    </source>
</reference>
<evidence type="ECO:0000313" key="7">
    <source>
        <dbReference type="Proteomes" id="UP000325292"/>
    </source>
</evidence>
<dbReference type="InterPro" id="IPR050109">
    <property type="entry name" value="HTH-type_TetR-like_transc_reg"/>
</dbReference>
<evidence type="ECO:0000313" key="6">
    <source>
        <dbReference type="EMBL" id="AUW94169.1"/>
    </source>
</evidence>